<sequence length="212" mass="23825">MKLPDAERKFMDTTPPGGNFHFNGLKALRIRFTKPKASRIGCRSQPSVSITAFKGKAVRLVGCSETSVMPAVAIETVIIIIVVVSFTVLAAVIFALYWLWRLLLEDRRCSRLGSRAFQHEWQRQSLGPLEDASQRALLGSRGRNPRISRREMFVDERSRRMVKANRCVQCPQQPQPPPVVPRREEAAPPPASPEVVVLDGTEPPPPYEETVR</sequence>
<evidence type="ECO:0000256" key="2">
    <source>
        <dbReference type="SAM" id="Phobius"/>
    </source>
</evidence>
<feature type="region of interest" description="Disordered" evidence="1">
    <location>
        <begin position="166"/>
        <end position="212"/>
    </location>
</feature>
<accession>A0A8X6M9Q9</accession>
<name>A0A8X6M9Q9_9ARAC</name>
<keyword evidence="2" id="KW-1133">Transmembrane helix</keyword>
<evidence type="ECO:0000313" key="3">
    <source>
        <dbReference type="EMBL" id="GFS34159.1"/>
    </source>
</evidence>
<dbReference type="Proteomes" id="UP000886998">
    <property type="component" value="Unassembled WGS sequence"/>
</dbReference>
<reference evidence="3" key="1">
    <citation type="submission" date="2020-08" db="EMBL/GenBank/DDBJ databases">
        <title>Multicomponent nature underlies the extraordinary mechanical properties of spider dragline silk.</title>
        <authorList>
            <person name="Kono N."/>
            <person name="Nakamura H."/>
            <person name="Mori M."/>
            <person name="Yoshida Y."/>
            <person name="Ohtoshi R."/>
            <person name="Malay A.D."/>
            <person name="Moran D.A.P."/>
            <person name="Tomita M."/>
            <person name="Numata K."/>
            <person name="Arakawa K."/>
        </authorList>
    </citation>
    <scope>NUCLEOTIDE SEQUENCE</scope>
</reference>
<dbReference type="EMBL" id="BMAV01024567">
    <property type="protein sequence ID" value="GFS34159.1"/>
    <property type="molecule type" value="Genomic_DNA"/>
</dbReference>
<keyword evidence="4" id="KW-1185">Reference proteome</keyword>
<keyword evidence="2" id="KW-0472">Membrane</keyword>
<dbReference type="AlphaFoldDB" id="A0A8X6M9Q9"/>
<proteinExistence type="predicted"/>
<keyword evidence="2" id="KW-0812">Transmembrane</keyword>
<feature type="compositionally biased region" description="Pro residues" evidence="1">
    <location>
        <begin position="202"/>
        <end position="212"/>
    </location>
</feature>
<feature type="transmembrane region" description="Helical" evidence="2">
    <location>
        <begin position="77"/>
        <end position="100"/>
    </location>
</feature>
<organism evidence="3 4">
    <name type="scientific">Trichonephila inaurata madagascariensis</name>
    <dbReference type="NCBI Taxonomy" id="2747483"/>
    <lineage>
        <taxon>Eukaryota</taxon>
        <taxon>Metazoa</taxon>
        <taxon>Ecdysozoa</taxon>
        <taxon>Arthropoda</taxon>
        <taxon>Chelicerata</taxon>
        <taxon>Arachnida</taxon>
        <taxon>Araneae</taxon>
        <taxon>Araneomorphae</taxon>
        <taxon>Entelegynae</taxon>
        <taxon>Araneoidea</taxon>
        <taxon>Nephilidae</taxon>
        <taxon>Trichonephila</taxon>
        <taxon>Trichonephila inaurata</taxon>
    </lineage>
</organism>
<dbReference type="OrthoDB" id="6432912at2759"/>
<protein>
    <submittedName>
        <fullName evidence="3">Uncharacterized protein</fullName>
    </submittedName>
</protein>
<evidence type="ECO:0000256" key="1">
    <source>
        <dbReference type="SAM" id="MobiDB-lite"/>
    </source>
</evidence>
<gene>
    <name evidence="3" type="primary">AVEN_249643_1</name>
    <name evidence="3" type="ORF">TNIN_222131</name>
</gene>
<comment type="caution">
    <text evidence="3">The sequence shown here is derived from an EMBL/GenBank/DDBJ whole genome shotgun (WGS) entry which is preliminary data.</text>
</comment>
<evidence type="ECO:0000313" key="4">
    <source>
        <dbReference type="Proteomes" id="UP000886998"/>
    </source>
</evidence>